<comment type="caution">
    <text evidence="3">The sequence shown here is derived from an EMBL/GenBank/DDBJ whole genome shotgun (WGS) entry which is preliminary data.</text>
</comment>
<sequence>MAKQWRSNYTFKVMVTLITLFLCQAVMAAAGKVLFVVGTVNITSNQQVRSVQQGAEINAQDTIETKSNGKLQIRFTDGSIVSLSPNTRFYVERYLFNGKNDGNETGFFSLFKGTFRTVSGLIGKGANKDAYKVSTPTATIGIRGTEYTATEDNGLTVQVHKGAVFVTNEVGGTLVEQGKQIYVPSPSKPAKLTNLAASVSTPTQTPISQSGLSNGSLQNTREVCVETVASGAGTLRSCSQF</sequence>
<name>A0ABS8D5G3_9NEIS</name>
<feature type="chain" id="PRO_5047252830" evidence="1">
    <location>
        <begin position="29"/>
        <end position="241"/>
    </location>
</feature>
<reference evidence="3" key="1">
    <citation type="submission" date="2021-10" db="EMBL/GenBank/DDBJ databases">
        <title>The complete genome sequence of Leeia sp. TBRC 13508.</title>
        <authorList>
            <person name="Charoenyingcharoen P."/>
            <person name="Yukphan P."/>
        </authorList>
    </citation>
    <scope>NUCLEOTIDE SEQUENCE</scope>
    <source>
        <strain evidence="3">TBRC 13508</strain>
    </source>
</reference>
<dbReference type="RefSeq" id="WP_227180230.1">
    <property type="nucleotide sequence ID" value="NZ_JAJBZT010000003.1"/>
</dbReference>
<gene>
    <name evidence="3" type="ORF">LIN78_07855</name>
</gene>
<dbReference type="PANTHER" id="PTHR38731">
    <property type="entry name" value="LIPL45-RELATED LIPOPROTEIN-RELATED"/>
    <property type="match status" value="1"/>
</dbReference>
<evidence type="ECO:0000259" key="2">
    <source>
        <dbReference type="Pfam" id="PF04773"/>
    </source>
</evidence>
<keyword evidence="4" id="KW-1185">Reference proteome</keyword>
<accession>A0ABS8D5G3</accession>
<dbReference type="Pfam" id="PF04773">
    <property type="entry name" value="FecR"/>
    <property type="match status" value="1"/>
</dbReference>
<feature type="domain" description="FecR protein" evidence="2">
    <location>
        <begin position="61"/>
        <end position="164"/>
    </location>
</feature>
<dbReference type="Proteomes" id="UP001165395">
    <property type="component" value="Unassembled WGS sequence"/>
</dbReference>
<evidence type="ECO:0000313" key="4">
    <source>
        <dbReference type="Proteomes" id="UP001165395"/>
    </source>
</evidence>
<dbReference type="EMBL" id="JAJBZT010000003">
    <property type="protein sequence ID" value="MCB6183459.1"/>
    <property type="molecule type" value="Genomic_DNA"/>
</dbReference>
<organism evidence="3 4">
    <name type="scientific">Leeia speluncae</name>
    <dbReference type="NCBI Taxonomy" id="2884804"/>
    <lineage>
        <taxon>Bacteria</taxon>
        <taxon>Pseudomonadati</taxon>
        <taxon>Pseudomonadota</taxon>
        <taxon>Betaproteobacteria</taxon>
        <taxon>Neisseriales</taxon>
        <taxon>Leeiaceae</taxon>
        <taxon>Leeia</taxon>
    </lineage>
</organism>
<dbReference type="InterPro" id="IPR006860">
    <property type="entry name" value="FecR"/>
</dbReference>
<evidence type="ECO:0000313" key="3">
    <source>
        <dbReference type="EMBL" id="MCB6183459.1"/>
    </source>
</evidence>
<evidence type="ECO:0000256" key="1">
    <source>
        <dbReference type="SAM" id="SignalP"/>
    </source>
</evidence>
<dbReference type="Gene3D" id="2.60.120.1440">
    <property type="match status" value="1"/>
</dbReference>
<proteinExistence type="predicted"/>
<keyword evidence="1" id="KW-0732">Signal</keyword>
<protein>
    <submittedName>
        <fullName evidence="3">FecR family protein</fullName>
    </submittedName>
</protein>
<feature type="signal peptide" evidence="1">
    <location>
        <begin position="1"/>
        <end position="28"/>
    </location>
</feature>